<dbReference type="EMBL" id="CAUYUJ010020505">
    <property type="protein sequence ID" value="CAK0898807.1"/>
    <property type="molecule type" value="Genomic_DNA"/>
</dbReference>
<feature type="region of interest" description="Disordered" evidence="2">
    <location>
        <begin position="209"/>
        <end position="230"/>
    </location>
</feature>
<dbReference type="Proteomes" id="UP001189429">
    <property type="component" value="Unassembled WGS sequence"/>
</dbReference>
<feature type="coiled-coil region" evidence="1">
    <location>
        <begin position="604"/>
        <end position="631"/>
    </location>
</feature>
<feature type="compositionally biased region" description="Basic and acidic residues" evidence="2">
    <location>
        <begin position="324"/>
        <end position="338"/>
    </location>
</feature>
<evidence type="ECO:0000256" key="1">
    <source>
        <dbReference type="SAM" id="Coils"/>
    </source>
</evidence>
<feature type="compositionally biased region" description="Basic and acidic residues" evidence="2">
    <location>
        <begin position="24"/>
        <end position="40"/>
    </location>
</feature>
<keyword evidence="1" id="KW-0175">Coiled coil</keyword>
<proteinExistence type="predicted"/>
<name>A0ABN9XGK4_9DINO</name>
<reference evidence="3" key="1">
    <citation type="submission" date="2023-10" db="EMBL/GenBank/DDBJ databases">
        <authorList>
            <person name="Chen Y."/>
            <person name="Shah S."/>
            <person name="Dougan E. K."/>
            <person name="Thang M."/>
            <person name="Chan C."/>
        </authorList>
    </citation>
    <scope>NUCLEOTIDE SEQUENCE [LARGE SCALE GENOMIC DNA]</scope>
</reference>
<protein>
    <submittedName>
        <fullName evidence="3">Uncharacterized protein</fullName>
    </submittedName>
</protein>
<keyword evidence="4" id="KW-1185">Reference proteome</keyword>
<gene>
    <name evidence="3" type="ORF">PCOR1329_LOCUS76502</name>
</gene>
<sequence length="943" mass="101883">MRAPMNAEAASGEQSPREWRRRRREQDRELASDVEAEVHAADLPGWRVPPTPSSSEQERLELIDAEVARAALARRVLMETGAPSALAPAFAALQSAAAEPPQLLASPLHWLGLEQPGAQSGFALPGLPLGPPPGCSGDGEEPGQHQWLQPWERADAEAGADLVSLAAALADDAAARRPVLWASATPDAPPAHPVCAPPAYRDMRLGQPEEQFQPGWDGASWRGAEDSSWQAFEPEPDLSTLAGRVAASVSHAGRGRHEGHLPEPARPASQLLGSGSWANADAETFRPEDGSARAGPDEGAELAPEQPGAAGEEGSKGKSKGKGKGKEKGRGKGRARENRNLIAQIGDSPAQPGPVRHHALLAVDTLISELWEIRRPAERVPRAQVDVVDQWADVRGAGKGEAGARGKHSGSRPGWLCTITFQSLVASDTQQEHKVVSAAPWRATEAKEAASRLECEILERDLAEAQRARQIDSEPQPTTDEEVQEREPILAWYRRAFDQLVIRRDMQCAPVPGSQNRSQRLGWMSGIKELYASVGQCPGAILQWLLVHECPPFLEADRGGFGGTLGQLVVGISEDAHSAWRRGTPGARHAVMDGWVQKCVSAVMRRHDAARARAEEERKAIERQSEEISSLPVVFDGLPEKSFDAVPEWFLDAPALFRATDPVSCEGRTEAQLRAACLGEDAAPPGSAPESGEEVYICVAENSNEQADSPAGDPPVACFVCQRALHRSRLAAAEFVVGVRIARRQLAGLLLPAIVGVYAELADAIADSLRRLSTHSCASASGIWRPDSGSLRAVGEGDGRVNLADLSSFGSRQGTLGCWQATRGCVTPLHEQARNPFKGCTPERVSARALDLLRGRQRAGILALLRRYRLPTLGSLALSRWAAGAQVLLHWLEQFPGVTAHDDLTPSTLREWLFCEEPNAEELPEDWWGPLRQNLHRIWAVKD</sequence>
<evidence type="ECO:0000256" key="2">
    <source>
        <dbReference type="SAM" id="MobiDB-lite"/>
    </source>
</evidence>
<accession>A0ABN9XGK4</accession>
<evidence type="ECO:0000313" key="4">
    <source>
        <dbReference type="Proteomes" id="UP001189429"/>
    </source>
</evidence>
<comment type="caution">
    <text evidence="3">The sequence shown here is derived from an EMBL/GenBank/DDBJ whole genome shotgun (WGS) entry which is preliminary data.</text>
</comment>
<feature type="region of interest" description="Disordered" evidence="2">
    <location>
        <begin position="249"/>
        <end position="273"/>
    </location>
</feature>
<feature type="region of interest" description="Disordered" evidence="2">
    <location>
        <begin position="286"/>
        <end position="338"/>
    </location>
</feature>
<organism evidence="3 4">
    <name type="scientific">Prorocentrum cordatum</name>
    <dbReference type="NCBI Taxonomy" id="2364126"/>
    <lineage>
        <taxon>Eukaryota</taxon>
        <taxon>Sar</taxon>
        <taxon>Alveolata</taxon>
        <taxon>Dinophyceae</taxon>
        <taxon>Prorocentrales</taxon>
        <taxon>Prorocentraceae</taxon>
        <taxon>Prorocentrum</taxon>
    </lineage>
</organism>
<evidence type="ECO:0000313" key="3">
    <source>
        <dbReference type="EMBL" id="CAK0898807.1"/>
    </source>
</evidence>
<feature type="region of interest" description="Disordered" evidence="2">
    <location>
        <begin position="1"/>
        <end position="58"/>
    </location>
</feature>
<feature type="region of interest" description="Disordered" evidence="2">
    <location>
        <begin position="466"/>
        <end position="485"/>
    </location>
</feature>